<keyword evidence="9" id="KW-0460">Magnesium</keyword>
<accession>A0A0Q2SJ83</accession>
<dbReference type="EC" id="3.1.4.1" evidence="5"/>
<dbReference type="EMBL" id="LKHS01000002">
    <property type="protein sequence ID" value="KQH87643.1"/>
    <property type="molecule type" value="Genomic_DNA"/>
</dbReference>
<reference evidence="12 13" key="1">
    <citation type="submission" date="2015-08" db="EMBL/GenBank/DDBJ databases">
        <title>Antibacterial properties of a collection of Vibrionaceae strains.</title>
        <authorList>
            <person name="Giubergia S."/>
        </authorList>
    </citation>
    <scope>NUCLEOTIDE SEQUENCE [LARGE SCALE GENOMIC DNA]</scope>
    <source>
        <strain evidence="12 13">S0821</strain>
    </source>
</reference>
<evidence type="ECO:0000256" key="9">
    <source>
        <dbReference type="ARBA" id="ARBA00022842"/>
    </source>
</evidence>
<dbReference type="SMART" id="SM00990">
    <property type="entry name" value="VRR_NUC"/>
    <property type="match status" value="1"/>
</dbReference>
<dbReference type="GO" id="GO:0003676">
    <property type="term" value="F:nucleic acid binding"/>
    <property type="evidence" value="ECO:0007669"/>
    <property type="project" value="InterPro"/>
</dbReference>
<dbReference type="Gene3D" id="3.40.1350.10">
    <property type="match status" value="1"/>
</dbReference>
<dbReference type="GO" id="GO:0036297">
    <property type="term" value="P:interstrand cross-link repair"/>
    <property type="evidence" value="ECO:0007669"/>
    <property type="project" value="InterPro"/>
</dbReference>
<sequence length="538" mass="63152">MPTLPVLPDDYYLTNFKKLTAHATEWYFDLLHSDEQRWLRDFDRLSHDAQCLLVRLLSRKGNWFRSDKTEYREIRHQAQACQELAESGFVVLNPDIDAATLARELLTKAELITCYPHLPKQLKKEALIAALQDEPPTQPVSLPFTVIYLNQGEMIALLLILFFANTHQDFSQFVLDDLGLNQFEDYQLSRERRFFQHRDQVDVLRRLTHIQAHYETCPKPTPCELDDWVTLLPSACDHPYVERKRQHVMNQLARDYERHSAFDAALALYRQTEVMPTRERQARILDKLQDVDAMSDIVTNMLSQPRNHSEFEVAEKLKQRVLRLQGQTVPRSAKPNHQTRHLTLDLSQQRVELAVKSQFEQQGYQVYYLENQFLNTLFGLCFWDAIFAPVEGAFLNRYQHAPLDLYHDDFIAKREPWIQAAFEQLARSGVAPLWARWQEKYACANPFVLWADCDETLFTLTDQALPRSLLAELFRVQLSDLKLYRNGMPDLIVFKDGQFEWIEVKGPGDKLQDNQWRWMAQFTRLNVPFSVCYVNHST</sequence>
<dbReference type="InterPro" id="IPR033315">
    <property type="entry name" value="Fan1-like"/>
</dbReference>
<evidence type="ECO:0000256" key="2">
    <source>
        <dbReference type="ARBA" id="ARBA00001936"/>
    </source>
</evidence>
<comment type="similarity">
    <text evidence="4">Belongs to the FAN1 family.</text>
</comment>
<proteinExistence type="inferred from homology"/>
<dbReference type="GO" id="GO:0046872">
    <property type="term" value="F:metal ion binding"/>
    <property type="evidence" value="ECO:0007669"/>
    <property type="project" value="UniProtKB-KW"/>
</dbReference>
<evidence type="ECO:0000256" key="3">
    <source>
        <dbReference type="ARBA" id="ARBA00001946"/>
    </source>
</evidence>
<evidence type="ECO:0000256" key="4">
    <source>
        <dbReference type="ARBA" id="ARBA00005533"/>
    </source>
</evidence>
<dbReference type="AlphaFoldDB" id="A0A0Q2SJ83"/>
<comment type="caution">
    <text evidence="12">The sequence shown here is derived from an EMBL/GenBank/DDBJ whole genome shotgun (WGS) entry which is preliminary data.</text>
</comment>
<keyword evidence="7" id="KW-0479">Metal-binding</keyword>
<dbReference type="InterPro" id="IPR014883">
    <property type="entry name" value="VRR_NUC"/>
</dbReference>
<evidence type="ECO:0000313" key="12">
    <source>
        <dbReference type="EMBL" id="KQH87643.1"/>
    </source>
</evidence>
<name>A0A0Q2SJ83_VIBFU</name>
<protein>
    <recommendedName>
        <fullName evidence="5">phosphodiesterase I</fullName>
        <ecNumber evidence="5">3.1.4.1</ecNumber>
    </recommendedName>
</protein>
<keyword evidence="8" id="KW-0378">Hydrolase</keyword>
<comment type="cofactor">
    <cofactor evidence="2">
        <name>Mn(2+)</name>
        <dbReference type="ChEBI" id="CHEBI:29035"/>
    </cofactor>
</comment>
<comment type="cofactor">
    <cofactor evidence="3">
        <name>Mg(2+)</name>
        <dbReference type="ChEBI" id="CHEBI:18420"/>
    </cofactor>
</comment>
<comment type="catalytic activity">
    <reaction evidence="1">
        <text>Hydrolytically removes 5'-nucleotides successively from the 3'-hydroxy termini of 3'-hydroxy-terminated oligonucleotides.</text>
        <dbReference type="EC" id="3.1.4.1"/>
    </reaction>
</comment>
<dbReference type="InterPro" id="IPR049125">
    <property type="entry name" value="FAN1-like_WH"/>
</dbReference>
<evidence type="ECO:0000256" key="10">
    <source>
        <dbReference type="ARBA" id="ARBA00023211"/>
    </source>
</evidence>
<dbReference type="PANTHER" id="PTHR15749">
    <property type="entry name" value="FANCONI-ASSOCIATED NUCLEASE 1"/>
    <property type="match status" value="1"/>
</dbReference>
<dbReference type="InterPro" id="IPR011856">
    <property type="entry name" value="tRNA_endonuc-like_dom_sf"/>
</dbReference>
<keyword evidence="13" id="KW-1185">Reference proteome</keyword>
<feature type="domain" description="VRR-NUC" evidence="11">
    <location>
        <begin position="424"/>
        <end position="536"/>
    </location>
</feature>
<keyword evidence="10" id="KW-0464">Manganese</keyword>
<evidence type="ECO:0000313" key="13">
    <source>
        <dbReference type="Proteomes" id="UP000051221"/>
    </source>
</evidence>
<gene>
    <name evidence="12" type="ORF">AMR76_03430</name>
</gene>
<evidence type="ECO:0000256" key="8">
    <source>
        <dbReference type="ARBA" id="ARBA00022801"/>
    </source>
</evidence>
<evidence type="ECO:0000259" key="11">
    <source>
        <dbReference type="SMART" id="SM00990"/>
    </source>
</evidence>
<keyword evidence="6" id="KW-0540">Nuclease</keyword>
<dbReference type="Pfam" id="PF08774">
    <property type="entry name" value="VRR_NUC"/>
    <property type="match status" value="1"/>
</dbReference>
<organism evidence="12 13">
    <name type="scientific">Vibrio furnissii</name>
    <dbReference type="NCBI Taxonomy" id="29494"/>
    <lineage>
        <taxon>Bacteria</taxon>
        <taxon>Pseudomonadati</taxon>
        <taxon>Pseudomonadota</taxon>
        <taxon>Gammaproteobacteria</taxon>
        <taxon>Vibrionales</taxon>
        <taxon>Vibrionaceae</taxon>
        <taxon>Vibrio</taxon>
    </lineage>
</organism>
<evidence type="ECO:0000256" key="5">
    <source>
        <dbReference type="ARBA" id="ARBA00012029"/>
    </source>
</evidence>
<dbReference type="RefSeq" id="WP_055465306.1">
    <property type="nucleotide sequence ID" value="NZ_LKHS01000002.1"/>
</dbReference>
<dbReference type="GO" id="GO:0004528">
    <property type="term" value="F:phosphodiesterase I activity"/>
    <property type="evidence" value="ECO:0007669"/>
    <property type="project" value="UniProtKB-EC"/>
</dbReference>
<evidence type="ECO:0000256" key="7">
    <source>
        <dbReference type="ARBA" id="ARBA00022723"/>
    </source>
</evidence>
<dbReference type="Proteomes" id="UP000051221">
    <property type="component" value="Unassembled WGS sequence"/>
</dbReference>
<dbReference type="InParanoid" id="A0A0Q2SJ83"/>
<dbReference type="PANTHER" id="PTHR15749:SF4">
    <property type="entry name" value="FANCONI-ASSOCIATED NUCLEASE 1"/>
    <property type="match status" value="1"/>
</dbReference>
<evidence type="ECO:0000256" key="6">
    <source>
        <dbReference type="ARBA" id="ARBA00022722"/>
    </source>
</evidence>
<evidence type="ECO:0000256" key="1">
    <source>
        <dbReference type="ARBA" id="ARBA00000983"/>
    </source>
</evidence>
<dbReference type="Pfam" id="PF21315">
    <property type="entry name" value="FAN1_HTH"/>
    <property type="match status" value="1"/>
</dbReference>